<dbReference type="Pfam" id="PF01427">
    <property type="entry name" value="Peptidase_M15"/>
    <property type="match status" value="1"/>
</dbReference>
<keyword evidence="5" id="KW-0224">Dipeptidase</keyword>
<dbReference type="PANTHER" id="PTHR43126:SF1">
    <property type="entry name" value="D-ALANYL-D-ALANINE DIPEPTIDASE"/>
    <property type="match status" value="1"/>
</dbReference>
<dbReference type="GO" id="GO:0008237">
    <property type="term" value="F:metallopeptidase activity"/>
    <property type="evidence" value="ECO:0007669"/>
    <property type="project" value="UniProtKB-KW"/>
</dbReference>
<dbReference type="GO" id="GO:0006508">
    <property type="term" value="P:proteolysis"/>
    <property type="evidence" value="ECO:0007669"/>
    <property type="project" value="UniProtKB-KW"/>
</dbReference>
<keyword evidence="1" id="KW-0645">Protease</keyword>
<dbReference type="GO" id="GO:0071555">
    <property type="term" value="P:cell wall organization"/>
    <property type="evidence" value="ECO:0007669"/>
    <property type="project" value="UniProtKB-KW"/>
</dbReference>
<dbReference type="Gene3D" id="3.30.1380.10">
    <property type="match status" value="1"/>
</dbReference>
<evidence type="ECO:0000256" key="7">
    <source>
        <dbReference type="ARBA" id="ARBA00023316"/>
    </source>
</evidence>
<dbReference type="GO" id="GO:0016805">
    <property type="term" value="F:dipeptidase activity"/>
    <property type="evidence" value="ECO:0007669"/>
    <property type="project" value="UniProtKB-KW"/>
</dbReference>
<dbReference type="STRING" id="1257118.L8GHK1"/>
<name>L8GHK1_ACACF</name>
<dbReference type="PANTHER" id="PTHR43126">
    <property type="entry name" value="D-ALANYL-D-ALANINE DIPEPTIDASE"/>
    <property type="match status" value="1"/>
</dbReference>
<gene>
    <name evidence="8" type="ORF">ACA1_374010</name>
</gene>
<dbReference type="Proteomes" id="UP000011083">
    <property type="component" value="Unassembled WGS sequence"/>
</dbReference>
<dbReference type="EMBL" id="KB008119">
    <property type="protein sequence ID" value="ELR12334.1"/>
    <property type="molecule type" value="Genomic_DNA"/>
</dbReference>
<dbReference type="InterPro" id="IPR009045">
    <property type="entry name" value="Zn_M74/Hedgehog-like"/>
</dbReference>
<dbReference type="GeneID" id="14912769"/>
<dbReference type="GO" id="GO:0046872">
    <property type="term" value="F:metal ion binding"/>
    <property type="evidence" value="ECO:0007669"/>
    <property type="project" value="UniProtKB-KW"/>
</dbReference>
<keyword evidence="7" id="KW-0961">Cell wall biogenesis/degradation</keyword>
<keyword evidence="6" id="KW-0482">Metalloprotease</keyword>
<dbReference type="PIRSF" id="PIRSF026671">
    <property type="entry name" value="AA_dipeptidase"/>
    <property type="match status" value="1"/>
</dbReference>
<dbReference type="AlphaFoldDB" id="L8GHK1"/>
<evidence type="ECO:0000313" key="9">
    <source>
        <dbReference type="Proteomes" id="UP000011083"/>
    </source>
</evidence>
<evidence type="ECO:0000256" key="3">
    <source>
        <dbReference type="ARBA" id="ARBA00022801"/>
    </source>
</evidence>
<organism evidence="8 9">
    <name type="scientific">Acanthamoeba castellanii (strain ATCC 30010 / Neff)</name>
    <dbReference type="NCBI Taxonomy" id="1257118"/>
    <lineage>
        <taxon>Eukaryota</taxon>
        <taxon>Amoebozoa</taxon>
        <taxon>Discosea</taxon>
        <taxon>Longamoebia</taxon>
        <taxon>Centramoebida</taxon>
        <taxon>Acanthamoebidae</taxon>
        <taxon>Acanthamoeba</taxon>
    </lineage>
</organism>
<dbReference type="OrthoDB" id="428260at2759"/>
<proteinExistence type="inferred from homology"/>
<keyword evidence="9" id="KW-1185">Reference proteome</keyword>
<evidence type="ECO:0000256" key="5">
    <source>
        <dbReference type="ARBA" id="ARBA00022997"/>
    </source>
</evidence>
<dbReference type="HAMAP" id="MF_01924">
    <property type="entry name" value="A_A_dipeptidase"/>
    <property type="match status" value="1"/>
</dbReference>
<evidence type="ECO:0000313" key="8">
    <source>
        <dbReference type="EMBL" id="ELR12334.1"/>
    </source>
</evidence>
<keyword evidence="2" id="KW-0479">Metal-binding</keyword>
<sequence length="202" mass="23213">MDSQPPSACVTDTGDQTRVELVDLRTLSPSLRFDIRYATTNNFMGAAFYTTPGAFLQRPAAEALVRVHDKLQELGYGLLVHDAYRPWHVTKMFWDATPPEKRIYVADPDKGSEHNRGCAVDLTLYSRATGDVAEMIGGYDEFSQRSHVNYPGGTSLQRWLRKLLRDAMESEGFAVYEYEWWHFDYRDVLRYPVLNFSLEDLT</sequence>
<dbReference type="CDD" id="cd14840">
    <property type="entry name" value="D-Ala-D-Ala_dipeptidase_Aad"/>
    <property type="match status" value="1"/>
</dbReference>
<reference evidence="8 9" key="1">
    <citation type="journal article" date="2013" name="Genome Biol.">
        <title>Genome of Acanthamoeba castellanii highlights extensive lateral gene transfer and early evolution of tyrosine kinase signaling.</title>
        <authorList>
            <person name="Clarke M."/>
            <person name="Lohan A.J."/>
            <person name="Liu B."/>
            <person name="Lagkouvardos I."/>
            <person name="Roy S."/>
            <person name="Zafar N."/>
            <person name="Bertelli C."/>
            <person name="Schilde C."/>
            <person name="Kianianmomeni A."/>
            <person name="Burglin T.R."/>
            <person name="Frech C."/>
            <person name="Turcotte B."/>
            <person name="Kopec K.O."/>
            <person name="Synnott J.M."/>
            <person name="Choo C."/>
            <person name="Paponov I."/>
            <person name="Finkler A."/>
            <person name="Soon Heng Tan C."/>
            <person name="Hutchins A.P."/>
            <person name="Weinmeier T."/>
            <person name="Rattei T."/>
            <person name="Chu J.S."/>
            <person name="Gimenez G."/>
            <person name="Irimia M."/>
            <person name="Rigden D.J."/>
            <person name="Fitzpatrick D.A."/>
            <person name="Lorenzo-Morales J."/>
            <person name="Bateman A."/>
            <person name="Chiu C.H."/>
            <person name="Tang P."/>
            <person name="Hegemann P."/>
            <person name="Fromm H."/>
            <person name="Raoult D."/>
            <person name="Greub G."/>
            <person name="Miranda-Saavedra D."/>
            <person name="Chen N."/>
            <person name="Nash P."/>
            <person name="Ginger M.L."/>
            <person name="Horn M."/>
            <person name="Schaap P."/>
            <person name="Caler L."/>
            <person name="Loftus B."/>
        </authorList>
    </citation>
    <scope>NUCLEOTIDE SEQUENCE [LARGE SCALE GENOMIC DNA]</scope>
    <source>
        <strain evidence="8 9">Neff</strain>
    </source>
</reference>
<dbReference type="KEGG" id="acan:ACA1_374010"/>
<accession>L8GHK1</accession>
<dbReference type="SUPFAM" id="SSF55166">
    <property type="entry name" value="Hedgehog/DD-peptidase"/>
    <property type="match status" value="1"/>
</dbReference>
<protein>
    <submittedName>
        <fullName evidence="8">Peptidase M15D, vanX Dala-D-ala dipeptidase</fullName>
    </submittedName>
</protein>
<dbReference type="RefSeq" id="XP_004334347.1">
    <property type="nucleotide sequence ID" value="XM_004334299.1"/>
</dbReference>
<evidence type="ECO:0000256" key="6">
    <source>
        <dbReference type="ARBA" id="ARBA00023049"/>
    </source>
</evidence>
<dbReference type="VEuPathDB" id="AmoebaDB:ACA1_374010"/>
<evidence type="ECO:0000256" key="4">
    <source>
        <dbReference type="ARBA" id="ARBA00022833"/>
    </source>
</evidence>
<evidence type="ECO:0000256" key="1">
    <source>
        <dbReference type="ARBA" id="ARBA00022670"/>
    </source>
</evidence>
<dbReference type="InterPro" id="IPR000755">
    <property type="entry name" value="A_A_dipeptidase"/>
</dbReference>
<evidence type="ECO:0000256" key="2">
    <source>
        <dbReference type="ARBA" id="ARBA00022723"/>
    </source>
</evidence>
<keyword evidence="4" id="KW-0862">Zinc</keyword>
<keyword evidence="3" id="KW-0378">Hydrolase</keyword>